<dbReference type="Pfam" id="PF08809">
    <property type="entry name" value="DUF1799"/>
    <property type="match status" value="1"/>
</dbReference>
<protein>
    <submittedName>
        <fullName evidence="1">DUF1799 domain-containing protein</fullName>
    </submittedName>
</protein>
<sequence>MYWRAPPDDELAAFGLKVSDVTPPDVEVWPENATALDVFVQMGTQWRVGAGGPVGLDYGVLPFVMRMSGVPPGERGEVFEAIRVMEHAALQAMSED</sequence>
<dbReference type="InterPro" id="IPR014915">
    <property type="entry name" value="Phage_TLS_TfmB"/>
</dbReference>
<keyword evidence="2" id="KW-1185">Reference proteome</keyword>
<gene>
    <name evidence="1" type="ORF">NDR89_19920</name>
</gene>
<dbReference type="RefSeq" id="WP_252252642.1">
    <property type="nucleotide sequence ID" value="NZ_CP098736.1"/>
</dbReference>
<dbReference type="EMBL" id="CP098736">
    <property type="protein sequence ID" value="USE78905.1"/>
    <property type="molecule type" value="Genomic_DNA"/>
</dbReference>
<name>A0ABY4VPG6_9BURK</name>
<accession>A0ABY4VPG6</accession>
<organism evidence="1 2">
    <name type="scientific">Cupriavidus gilardii</name>
    <dbReference type="NCBI Taxonomy" id="82541"/>
    <lineage>
        <taxon>Bacteria</taxon>
        <taxon>Pseudomonadati</taxon>
        <taxon>Pseudomonadota</taxon>
        <taxon>Betaproteobacteria</taxon>
        <taxon>Burkholderiales</taxon>
        <taxon>Burkholderiaceae</taxon>
        <taxon>Cupriavidus</taxon>
    </lineage>
</organism>
<evidence type="ECO:0000313" key="2">
    <source>
        <dbReference type="Proteomes" id="UP001056648"/>
    </source>
</evidence>
<proteinExistence type="predicted"/>
<reference evidence="1" key="1">
    <citation type="submission" date="2022-06" db="EMBL/GenBank/DDBJ databases">
        <title>Complete genome sequence and characterization of Cupriavidus gilardii QJ1 isolated from contaminating cells.</title>
        <authorList>
            <person name="Qi J."/>
        </authorList>
    </citation>
    <scope>NUCLEOTIDE SEQUENCE</scope>
    <source>
        <strain evidence="1">QJ1</strain>
    </source>
</reference>
<evidence type="ECO:0000313" key="1">
    <source>
        <dbReference type="EMBL" id="USE78905.1"/>
    </source>
</evidence>
<dbReference type="Proteomes" id="UP001056648">
    <property type="component" value="Chromosome 2"/>
</dbReference>